<accession>A0A917U3W8</accession>
<organism evidence="1 2">
    <name type="scientific">Dactylosporangium sucinum</name>
    <dbReference type="NCBI Taxonomy" id="1424081"/>
    <lineage>
        <taxon>Bacteria</taxon>
        <taxon>Bacillati</taxon>
        <taxon>Actinomycetota</taxon>
        <taxon>Actinomycetes</taxon>
        <taxon>Micromonosporales</taxon>
        <taxon>Micromonosporaceae</taxon>
        <taxon>Dactylosporangium</taxon>
    </lineage>
</organism>
<dbReference type="AlphaFoldDB" id="A0A917U3W8"/>
<dbReference type="EMBL" id="BMPI01000035">
    <property type="protein sequence ID" value="GGM53282.1"/>
    <property type="molecule type" value="Genomic_DNA"/>
</dbReference>
<reference evidence="1" key="1">
    <citation type="journal article" date="2014" name="Int. J. Syst. Evol. Microbiol.">
        <title>Complete genome sequence of Corynebacterium casei LMG S-19264T (=DSM 44701T), isolated from a smear-ripened cheese.</title>
        <authorList>
            <consortium name="US DOE Joint Genome Institute (JGI-PGF)"/>
            <person name="Walter F."/>
            <person name="Albersmeier A."/>
            <person name="Kalinowski J."/>
            <person name="Ruckert C."/>
        </authorList>
    </citation>
    <scope>NUCLEOTIDE SEQUENCE</scope>
    <source>
        <strain evidence="1">JCM 19831</strain>
    </source>
</reference>
<evidence type="ECO:0000313" key="1">
    <source>
        <dbReference type="EMBL" id="GGM53282.1"/>
    </source>
</evidence>
<protein>
    <submittedName>
        <fullName evidence="1">Uncharacterized protein</fullName>
    </submittedName>
</protein>
<name>A0A917U3W8_9ACTN</name>
<reference evidence="1" key="2">
    <citation type="submission" date="2020-09" db="EMBL/GenBank/DDBJ databases">
        <authorList>
            <person name="Sun Q."/>
            <person name="Ohkuma M."/>
        </authorList>
    </citation>
    <scope>NUCLEOTIDE SEQUENCE</scope>
    <source>
        <strain evidence="1">JCM 19831</strain>
    </source>
</reference>
<sequence length="54" mass="6431">MLTLKCGKVRRTRPNRWFSKMPVWVWPLHGAFGVSLRVGDTIRYLFVAQRRRSV</sequence>
<keyword evidence="2" id="KW-1185">Reference proteome</keyword>
<comment type="caution">
    <text evidence="1">The sequence shown here is derived from an EMBL/GenBank/DDBJ whole genome shotgun (WGS) entry which is preliminary data.</text>
</comment>
<dbReference type="Proteomes" id="UP000642070">
    <property type="component" value="Unassembled WGS sequence"/>
</dbReference>
<evidence type="ECO:0000313" key="2">
    <source>
        <dbReference type="Proteomes" id="UP000642070"/>
    </source>
</evidence>
<gene>
    <name evidence="1" type="ORF">GCM10007977_063630</name>
</gene>
<proteinExistence type="predicted"/>